<dbReference type="EMBL" id="BPQP01000089">
    <property type="protein sequence ID" value="GJD97524.1"/>
    <property type="molecule type" value="Genomic_DNA"/>
</dbReference>
<comment type="caution">
    <text evidence="1">The sequence shown here is derived from an EMBL/GenBank/DDBJ whole genome shotgun (WGS) entry which is preliminary data.</text>
</comment>
<protein>
    <recommendedName>
        <fullName evidence="3">DUF3606 domain-containing protein</fullName>
    </recommendedName>
</protein>
<evidence type="ECO:0000313" key="1">
    <source>
        <dbReference type="EMBL" id="GJD97524.1"/>
    </source>
</evidence>
<proteinExistence type="predicted"/>
<reference evidence="1" key="1">
    <citation type="journal article" date="2021" name="Front. Microbiol.">
        <title>Comprehensive Comparative Genomics and Phenotyping of Methylobacterium Species.</title>
        <authorList>
            <person name="Alessa O."/>
            <person name="Ogura Y."/>
            <person name="Fujitani Y."/>
            <person name="Takami H."/>
            <person name="Hayashi T."/>
            <person name="Sahin N."/>
            <person name="Tani A."/>
        </authorList>
    </citation>
    <scope>NUCLEOTIDE SEQUENCE</scope>
    <source>
        <strain evidence="1">DSM 19015</strain>
    </source>
</reference>
<keyword evidence="2" id="KW-1185">Reference proteome</keyword>
<dbReference type="RefSeq" id="WP_238246577.1">
    <property type="nucleotide sequence ID" value="NZ_BPQP01000089.1"/>
</dbReference>
<evidence type="ECO:0008006" key="3">
    <source>
        <dbReference type="Google" id="ProtNLM"/>
    </source>
</evidence>
<gene>
    <name evidence="1" type="ORF">OCOJLMKI_4756</name>
</gene>
<accession>A0ABQ4S362</accession>
<reference evidence="1" key="2">
    <citation type="submission" date="2021-08" db="EMBL/GenBank/DDBJ databases">
        <authorList>
            <person name="Tani A."/>
            <person name="Ola A."/>
            <person name="Ogura Y."/>
            <person name="Katsura K."/>
            <person name="Hayashi T."/>
        </authorList>
    </citation>
    <scope>NUCLEOTIDE SEQUENCE</scope>
    <source>
        <strain evidence="1">DSM 19015</strain>
    </source>
</reference>
<name>A0ABQ4S362_9HYPH</name>
<organism evidence="1 2">
    <name type="scientific">Methylobacterium iners</name>
    <dbReference type="NCBI Taxonomy" id="418707"/>
    <lineage>
        <taxon>Bacteria</taxon>
        <taxon>Pseudomonadati</taxon>
        <taxon>Pseudomonadota</taxon>
        <taxon>Alphaproteobacteria</taxon>
        <taxon>Hyphomicrobiales</taxon>
        <taxon>Methylobacteriaceae</taxon>
        <taxon>Methylobacterium</taxon>
    </lineage>
</organism>
<dbReference type="InterPro" id="IPR022037">
    <property type="entry name" value="DUF3606"/>
</dbReference>
<sequence>MTDRVEPQAGDPDTVSLKEPRSRAFWARRFEVPVEQVEAAVAAAGNDPAKVAAHLGKPWPYDKSGIV</sequence>
<dbReference type="Proteomes" id="UP001055125">
    <property type="component" value="Unassembled WGS sequence"/>
</dbReference>
<evidence type="ECO:0000313" key="2">
    <source>
        <dbReference type="Proteomes" id="UP001055125"/>
    </source>
</evidence>
<dbReference type="Pfam" id="PF12244">
    <property type="entry name" value="DUF3606"/>
    <property type="match status" value="1"/>
</dbReference>